<accession>A0A482T093</accession>
<proteinExistence type="predicted"/>
<keyword evidence="1" id="KW-1133">Transmembrane helix</keyword>
<keyword evidence="1" id="KW-0812">Transmembrane</keyword>
<feature type="transmembrane region" description="Helical" evidence="1">
    <location>
        <begin position="33"/>
        <end position="60"/>
    </location>
</feature>
<dbReference type="EMBL" id="RZHH01000003">
    <property type="protein sequence ID" value="RYJ08296.1"/>
    <property type="molecule type" value="Genomic_DNA"/>
</dbReference>
<dbReference type="RefSeq" id="WP_129786160.1">
    <property type="nucleotide sequence ID" value="NZ_RZHH01000003.1"/>
</dbReference>
<comment type="caution">
    <text evidence="2">The sequence shown here is derived from an EMBL/GenBank/DDBJ whole genome shotgun (WGS) entry which is preliminary data.</text>
</comment>
<gene>
    <name evidence="2" type="ORF">ELS19_17220</name>
</gene>
<feature type="transmembrane region" description="Helical" evidence="1">
    <location>
        <begin position="66"/>
        <end position="83"/>
    </location>
</feature>
<evidence type="ECO:0000313" key="3">
    <source>
        <dbReference type="Proteomes" id="UP000294028"/>
    </source>
</evidence>
<reference evidence="2 3" key="1">
    <citation type="submission" date="2018-12" db="EMBL/GenBank/DDBJ databases">
        <title>Genome analysis provides insights into bioremediation potentialities of Halogeometricum borinquense strain N11.</title>
        <authorList>
            <person name="Najjari A."/>
            <person name="Youssef N."/>
            <person name="Fhoula I."/>
            <person name="Ben Dhia O."/>
            <person name="Mahjoubi M."/>
            <person name="Ouzari H.I."/>
            <person name="Cherif A."/>
        </authorList>
    </citation>
    <scope>NUCLEOTIDE SEQUENCE [LARGE SCALE GENOMIC DNA]</scope>
    <source>
        <strain evidence="2 3">N11</strain>
    </source>
</reference>
<dbReference type="AlphaFoldDB" id="A0A482T093"/>
<evidence type="ECO:0000256" key="1">
    <source>
        <dbReference type="SAM" id="Phobius"/>
    </source>
</evidence>
<name>A0A482T093_9EURY</name>
<dbReference type="Proteomes" id="UP000294028">
    <property type="component" value="Unassembled WGS sequence"/>
</dbReference>
<protein>
    <submittedName>
        <fullName evidence="2">Uncharacterized protein</fullName>
    </submittedName>
</protein>
<evidence type="ECO:0000313" key="2">
    <source>
        <dbReference type="EMBL" id="RYJ08296.1"/>
    </source>
</evidence>
<sequence length="109" mass="11928">MPTEQKLRRVYRFFWPELPDGEIRLTNMREEPIAVGFLALGIATGYLMAIAVVELLVALASGSPMMALRMGAAVGLWLPTFGISMRQCEDCLRGVDARDGNLLRGGDTA</sequence>
<organism evidence="2 3">
    <name type="scientific">Halogeometricum borinquense</name>
    <dbReference type="NCBI Taxonomy" id="60847"/>
    <lineage>
        <taxon>Archaea</taxon>
        <taxon>Methanobacteriati</taxon>
        <taxon>Methanobacteriota</taxon>
        <taxon>Stenosarchaea group</taxon>
        <taxon>Halobacteria</taxon>
        <taxon>Halobacteriales</taxon>
        <taxon>Haloferacaceae</taxon>
        <taxon>Halogeometricum</taxon>
    </lineage>
</organism>
<keyword evidence="1" id="KW-0472">Membrane</keyword>